<protein>
    <recommendedName>
        <fullName evidence="1">MatP C-terminal ribbon-helix-helix domain-containing protein</fullName>
    </recommendedName>
</protein>
<dbReference type="eggNOG" id="ENOG503377W">
    <property type="taxonomic scope" value="Bacteria"/>
</dbReference>
<dbReference type="InterPro" id="IPR035375">
    <property type="entry name" value="MatP_C"/>
</dbReference>
<evidence type="ECO:0000259" key="1">
    <source>
        <dbReference type="Pfam" id="PF17414"/>
    </source>
</evidence>
<feature type="domain" description="MatP C-terminal ribbon-helix-helix" evidence="1">
    <location>
        <begin position="171"/>
        <end position="203"/>
    </location>
</feature>
<gene>
    <name evidence="2" type="ORF">Cha6605_3657</name>
</gene>
<evidence type="ECO:0000313" key="3">
    <source>
        <dbReference type="Proteomes" id="UP000010366"/>
    </source>
</evidence>
<evidence type="ECO:0000313" key="2">
    <source>
        <dbReference type="EMBL" id="AFY94637.1"/>
    </source>
</evidence>
<dbReference type="EMBL" id="CP003600">
    <property type="protein sequence ID" value="AFY94637.1"/>
    <property type="molecule type" value="Genomic_DNA"/>
</dbReference>
<dbReference type="AlphaFoldDB" id="K9UHP7"/>
<reference evidence="2 3" key="1">
    <citation type="submission" date="2012-05" db="EMBL/GenBank/DDBJ databases">
        <title>Finished chromosome of genome of Chamaesiphon sp. PCC 6605.</title>
        <authorList>
            <consortium name="US DOE Joint Genome Institute"/>
            <person name="Gugger M."/>
            <person name="Coursin T."/>
            <person name="Rippka R."/>
            <person name="Tandeau De Marsac N."/>
            <person name="Huntemann M."/>
            <person name="Wei C.-L."/>
            <person name="Han J."/>
            <person name="Detter J.C."/>
            <person name="Han C."/>
            <person name="Tapia R."/>
            <person name="Chen A."/>
            <person name="Kyrpides N."/>
            <person name="Mavromatis K."/>
            <person name="Markowitz V."/>
            <person name="Szeto E."/>
            <person name="Ivanova N."/>
            <person name="Pagani I."/>
            <person name="Pati A."/>
            <person name="Goodwin L."/>
            <person name="Nordberg H.P."/>
            <person name="Cantor M.N."/>
            <person name="Hua S.X."/>
            <person name="Woyke T."/>
            <person name="Kerfeld C.A."/>
        </authorList>
    </citation>
    <scope>NUCLEOTIDE SEQUENCE [LARGE SCALE GENOMIC DNA]</scope>
    <source>
        <strain evidence="3">ATCC 27169 / PCC 6605</strain>
    </source>
</reference>
<dbReference type="Proteomes" id="UP000010366">
    <property type="component" value="Chromosome"/>
</dbReference>
<dbReference type="HOGENOM" id="CLU_1044661_0_0_3"/>
<dbReference type="OrthoDB" id="420847at2"/>
<dbReference type="KEGG" id="cmp:Cha6605_3657"/>
<dbReference type="RefSeq" id="WP_015160762.1">
    <property type="nucleotide sequence ID" value="NC_019697.1"/>
</dbReference>
<organism evidence="2 3">
    <name type="scientific">Chamaesiphon minutus (strain ATCC 27169 / PCC 6605)</name>
    <dbReference type="NCBI Taxonomy" id="1173020"/>
    <lineage>
        <taxon>Bacteria</taxon>
        <taxon>Bacillati</taxon>
        <taxon>Cyanobacteriota</taxon>
        <taxon>Cyanophyceae</taxon>
        <taxon>Gomontiellales</taxon>
        <taxon>Chamaesiphonaceae</taxon>
        <taxon>Chamaesiphon</taxon>
    </lineage>
</organism>
<dbReference type="STRING" id="1173020.Cha6605_3657"/>
<proteinExistence type="predicted"/>
<keyword evidence="3" id="KW-1185">Reference proteome</keyword>
<sequence length="266" mass="30231">MEPTTNWDDAISSLTQFEFDLDDDLGGGLGDFLSLDELAKDNLFGFVRVGIAADRIRKRKLWQCAKIYKDWNDYCTKGLGKTAWYINRTIDAANVVMTLISAGFKILPTCEAQCRPLVKLLGVGLDAIADVWTKVVSAFTPDKITAGKILAIAEPDRADNQQSKIDRQLVDKLAERAKQRGMTLNEYLEEMLDEDESQEKYWEDFLENKDKDSEPELNAEMQAIVDRVEYQWLKPEAAKKSILEAGNEMIDRMDSFFNSMLRPKPA</sequence>
<name>K9UHP7_CHAP6</name>
<accession>K9UHP7</accession>
<dbReference type="Pfam" id="PF17414">
    <property type="entry name" value="MatP_C"/>
    <property type="match status" value="1"/>
</dbReference>